<organism evidence="2 3">
    <name type="scientific">Schistosoma mansoni</name>
    <name type="common">Blood fluke</name>
    <dbReference type="NCBI Taxonomy" id="6183"/>
    <lineage>
        <taxon>Eukaryota</taxon>
        <taxon>Metazoa</taxon>
        <taxon>Spiralia</taxon>
        <taxon>Lophotrochozoa</taxon>
        <taxon>Platyhelminthes</taxon>
        <taxon>Trematoda</taxon>
        <taxon>Digenea</taxon>
        <taxon>Strigeidida</taxon>
        <taxon>Schistosomatoidea</taxon>
        <taxon>Schistosomatidae</taxon>
        <taxon>Schistosoma</taxon>
    </lineage>
</organism>
<sequence length="34" mass="4196">MQQTYWLSCISYAFRLLMHLICYVCWVLQVFAQH</sequence>
<reference evidence="3" key="2">
    <citation type="submission" date="2023-11" db="UniProtKB">
        <authorList>
            <consortium name="WormBaseParasite"/>
        </authorList>
    </citation>
    <scope>IDENTIFICATION</scope>
    <source>
        <strain evidence="3">Puerto Rican</strain>
    </source>
</reference>
<feature type="transmembrane region" description="Helical" evidence="1">
    <location>
        <begin position="12"/>
        <end position="32"/>
    </location>
</feature>
<dbReference type="Proteomes" id="UP000008854">
    <property type="component" value="Unassembled WGS sequence"/>
</dbReference>
<keyword evidence="1" id="KW-0472">Membrane</keyword>
<proteinExistence type="predicted"/>
<protein>
    <submittedName>
        <fullName evidence="3">Uncharacterized protein</fullName>
    </submittedName>
</protein>
<reference evidence="2" key="1">
    <citation type="journal article" date="2012" name="PLoS Negl. Trop. Dis.">
        <title>A systematically improved high quality genome and transcriptome of the human blood fluke Schistosoma mansoni.</title>
        <authorList>
            <person name="Protasio A.V."/>
            <person name="Tsai I.J."/>
            <person name="Babbage A."/>
            <person name="Nichol S."/>
            <person name="Hunt M."/>
            <person name="Aslett M.A."/>
            <person name="De Silva N."/>
            <person name="Velarde G.S."/>
            <person name="Anderson T.J."/>
            <person name="Clark R.C."/>
            <person name="Davidson C."/>
            <person name="Dillon G.P."/>
            <person name="Holroyd N.E."/>
            <person name="LoVerde P.T."/>
            <person name="Lloyd C."/>
            <person name="McQuillan J."/>
            <person name="Oliveira G."/>
            <person name="Otto T.D."/>
            <person name="Parker-Manuel S.J."/>
            <person name="Quail M.A."/>
            <person name="Wilson R.A."/>
            <person name="Zerlotini A."/>
            <person name="Dunne D.W."/>
            <person name="Berriman M."/>
        </authorList>
    </citation>
    <scope>NUCLEOTIDE SEQUENCE [LARGE SCALE GENOMIC DNA]</scope>
    <source>
        <strain evidence="2">Puerto Rican</strain>
    </source>
</reference>
<keyword evidence="2" id="KW-1185">Reference proteome</keyword>
<name>A0AA82N8L6_SCHMA</name>
<keyword evidence="1" id="KW-0812">Transmembrane</keyword>
<dbReference type="AlphaFoldDB" id="A0AA82N8L6"/>
<keyword evidence="1" id="KW-1133">Transmembrane helix</keyword>
<evidence type="ECO:0000256" key="1">
    <source>
        <dbReference type="SAM" id="Phobius"/>
    </source>
</evidence>
<accession>A0AA82N8L6</accession>
<evidence type="ECO:0000313" key="2">
    <source>
        <dbReference type="Proteomes" id="UP000008854"/>
    </source>
</evidence>
<evidence type="ECO:0000313" key="3">
    <source>
        <dbReference type="WBParaSite" id="Smp_350330.1"/>
    </source>
</evidence>
<dbReference type="WBParaSite" id="Smp_350330.1">
    <property type="protein sequence ID" value="Smp_350330.1"/>
    <property type="gene ID" value="Smp_350330"/>
</dbReference>